<dbReference type="PANTHER" id="PTHR38926:SF2">
    <property type="entry name" value="F-BOX_LRR-REPEAT PROTEIN 21-RELATED"/>
    <property type="match status" value="1"/>
</dbReference>
<protein>
    <recommendedName>
        <fullName evidence="3">F-box domain-containing protein</fullName>
    </recommendedName>
</protein>
<proteinExistence type="predicted"/>
<dbReference type="Gene3D" id="3.80.10.10">
    <property type="entry name" value="Ribonuclease Inhibitor"/>
    <property type="match status" value="1"/>
</dbReference>
<dbReference type="Proteomes" id="UP001370490">
    <property type="component" value="Unassembled WGS sequence"/>
</dbReference>
<keyword evidence="2" id="KW-1185">Reference proteome</keyword>
<dbReference type="AlphaFoldDB" id="A0AAN8VQP1"/>
<gene>
    <name evidence="1" type="ORF">RJ641_001737</name>
</gene>
<dbReference type="CDD" id="cd22164">
    <property type="entry name" value="F-box_AtSKIP19-like"/>
    <property type="match status" value="1"/>
</dbReference>
<dbReference type="SUPFAM" id="SSF52047">
    <property type="entry name" value="RNI-like"/>
    <property type="match status" value="1"/>
</dbReference>
<comment type="caution">
    <text evidence="1">The sequence shown here is derived from an EMBL/GenBank/DDBJ whole genome shotgun (WGS) entry which is preliminary data.</text>
</comment>
<dbReference type="Gene3D" id="1.20.1280.50">
    <property type="match status" value="1"/>
</dbReference>
<sequence>MAADCEFSSSSSQSEESSSKEKLGTIEILINAQRVCKLWWKLCKDPAMWRTIDLNDLKYCRDMDLDPEKVARNAVEWSCGELVDISIEDFGTDILMEYITARASNLKRLRLGLIDAAKKLPQLKDLEISLCSFTRECLEIVGRCCPGLRTLKYNKRGYRLPLVECDEEALAIAELTNDGLQAILDGCPHLEYLDLRWCFNIALPGELGRRCGERLKILRRPNDPTDDYEFHTQNQYISDLPSDIDTSFFHDYEFDYDDFFFPSFMNKDHYDQLWRLNPFIHRSRCCFSKRKSSGSLFSAYVCYPKLTHKALQ</sequence>
<name>A0AAN8VQP1_9MAGN</name>
<evidence type="ECO:0008006" key="3">
    <source>
        <dbReference type="Google" id="ProtNLM"/>
    </source>
</evidence>
<organism evidence="1 2">
    <name type="scientific">Dillenia turbinata</name>
    <dbReference type="NCBI Taxonomy" id="194707"/>
    <lineage>
        <taxon>Eukaryota</taxon>
        <taxon>Viridiplantae</taxon>
        <taxon>Streptophyta</taxon>
        <taxon>Embryophyta</taxon>
        <taxon>Tracheophyta</taxon>
        <taxon>Spermatophyta</taxon>
        <taxon>Magnoliopsida</taxon>
        <taxon>eudicotyledons</taxon>
        <taxon>Gunneridae</taxon>
        <taxon>Pentapetalae</taxon>
        <taxon>Dilleniales</taxon>
        <taxon>Dilleniaceae</taxon>
        <taxon>Dillenia</taxon>
    </lineage>
</organism>
<evidence type="ECO:0000313" key="2">
    <source>
        <dbReference type="Proteomes" id="UP001370490"/>
    </source>
</evidence>
<accession>A0AAN8VQP1</accession>
<evidence type="ECO:0000313" key="1">
    <source>
        <dbReference type="EMBL" id="KAK6932113.1"/>
    </source>
</evidence>
<reference evidence="1 2" key="1">
    <citation type="submission" date="2023-12" db="EMBL/GenBank/DDBJ databases">
        <title>A high-quality genome assembly for Dillenia turbinata (Dilleniales).</title>
        <authorList>
            <person name="Chanderbali A."/>
        </authorList>
    </citation>
    <scope>NUCLEOTIDE SEQUENCE [LARGE SCALE GENOMIC DNA]</scope>
    <source>
        <strain evidence="1">LSX21</strain>
        <tissue evidence="1">Leaf</tissue>
    </source>
</reference>
<dbReference type="PANTHER" id="PTHR38926">
    <property type="entry name" value="F-BOX DOMAIN CONTAINING PROTEIN, EXPRESSED"/>
    <property type="match status" value="1"/>
</dbReference>
<dbReference type="EMBL" id="JBAMMX010000010">
    <property type="protein sequence ID" value="KAK6932113.1"/>
    <property type="molecule type" value="Genomic_DNA"/>
</dbReference>
<dbReference type="InterPro" id="IPR032675">
    <property type="entry name" value="LRR_dom_sf"/>
</dbReference>